<dbReference type="GO" id="GO:0005634">
    <property type="term" value="C:nucleus"/>
    <property type="evidence" value="ECO:0007669"/>
    <property type="project" value="TreeGrafter"/>
</dbReference>
<evidence type="ECO:0000313" key="7">
    <source>
        <dbReference type="Proteomes" id="UP000593566"/>
    </source>
</evidence>
<reference evidence="6 7" key="1">
    <citation type="journal article" date="2020" name="Genomics">
        <title>Complete, high-quality genomes from long-read metagenomic sequencing of two wolf lichen thalli reveals enigmatic genome architecture.</title>
        <authorList>
            <person name="McKenzie S.K."/>
            <person name="Walston R.F."/>
            <person name="Allen J.L."/>
        </authorList>
    </citation>
    <scope>NUCLEOTIDE SEQUENCE [LARGE SCALE GENOMIC DNA]</scope>
    <source>
        <strain evidence="6">WasteWater1</strain>
    </source>
</reference>
<protein>
    <recommendedName>
        <fullName evidence="5">TRUD domain-containing protein</fullName>
    </recommendedName>
</protein>
<feature type="compositionally biased region" description="Polar residues" evidence="4">
    <location>
        <begin position="211"/>
        <end position="228"/>
    </location>
</feature>
<dbReference type="Proteomes" id="UP000593566">
    <property type="component" value="Unassembled WGS sequence"/>
</dbReference>
<feature type="compositionally biased region" description="Basic and acidic residues" evidence="4">
    <location>
        <begin position="339"/>
        <end position="350"/>
    </location>
</feature>
<dbReference type="InterPro" id="IPR011760">
    <property type="entry name" value="PsdUridine_synth_TruD_insert"/>
</dbReference>
<dbReference type="SUPFAM" id="SSF55120">
    <property type="entry name" value="Pseudouridine synthase"/>
    <property type="match status" value="1"/>
</dbReference>
<feature type="region of interest" description="Disordered" evidence="4">
    <location>
        <begin position="1011"/>
        <end position="1077"/>
    </location>
</feature>
<dbReference type="GO" id="GO:0008033">
    <property type="term" value="P:tRNA processing"/>
    <property type="evidence" value="ECO:0007669"/>
    <property type="project" value="UniProtKB-KW"/>
</dbReference>
<keyword evidence="3" id="KW-0413">Isomerase</keyword>
<comment type="caution">
    <text evidence="6">The sequence shown here is derived from an EMBL/GenBank/DDBJ whole genome shotgun (WGS) entry which is preliminary data.</text>
</comment>
<feature type="domain" description="TRUD" evidence="5">
    <location>
        <begin position="715"/>
        <end position="987"/>
    </location>
</feature>
<evidence type="ECO:0000256" key="4">
    <source>
        <dbReference type="SAM" id="MobiDB-lite"/>
    </source>
</evidence>
<evidence type="ECO:0000259" key="5">
    <source>
        <dbReference type="PROSITE" id="PS50984"/>
    </source>
</evidence>
<dbReference type="AlphaFoldDB" id="A0A8H6C6D5"/>
<gene>
    <name evidence="6" type="ORF">HO133_006751</name>
</gene>
<dbReference type="InterPro" id="IPR020103">
    <property type="entry name" value="PsdUridine_synth_cat_dom_sf"/>
</dbReference>
<feature type="region of interest" description="Disordered" evidence="4">
    <location>
        <begin position="304"/>
        <end position="421"/>
    </location>
</feature>
<name>A0A8H6C6D5_9LECA</name>
<dbReference type="GO" id="GO:0009982">
    <property type="term" value="F:pseudouridine synthase activity"/>
    <property type="evidence" value="ECO:0007669"/>
    <property type="project" value="InterPro"/>
</dbReference>
<feature type="region of interest" description="Disordered" evidence="4">
    <location>
        <begin position="531"/>
        <end position="579"/>
    </location>
</feature>
<evidence type="ECO:0000256" key="2">
    <source>
        <dbReference type="ARBA" id="ARBA00022694"/>
    </source>
</evidence>
<dbReference type="PROSITE" id="PS50984">
    <property type="entry name" value="TRUD"/>
    <property type="match status" value="1"/>
</dbReference>
<dbReference type="InterPro" id="IPR020119">
    <property type="entry name" value="PsdUridine_synth_TruD_CS"/>
</dbReference>
<feature type="compositionally biased region" description="Basic and acidic residues" evidence="4">
    <location>
        <begin position="1026"/>
        <end position="1036"/>
    </location>
</feature>
<dbReference type="Pfam" id="PF01142">
    <property type="entry name" value="TruD"/>
    <property type="match status" value="1"/>
</dbReference>
<dbReference type="GO" id="GO:0003723">
    <property type="term" value="F:RNA binding"/>
    <property type="evidence" value="ECO:0007669"/>
    <property type="project" value="InterPro"/>
</dbReference>
<feature type="compositionally biased region" description="Polar residues" evidence="4">
    <location>
        <begin position="1062"/>
        <end position="1077"/>
    </location>
</feature>
<dbReference type="PANTHER" id="PTHR13326:SF21">
    <property type="entry name" value="PSEUDOURIDYLATE SYNTHASE PUS7L"/>
    <property type="match status" value="1"/>
</dbReference>
<proteinExistence type="inferred from homology"/>
<feature type="compositionally biased region" description="Polar residues" evidence="4">
    <location>
        <begin position="1039"/>
        <end position="1051"/>
    </location>
</feature>
<feature type="region of interest" description="Disordered" evidence="4">
    <location>
        <begin position="206"/>
        <end position="278"/>
    </location>
</feature>
<accession>A0A8H6C6D5</accession>
<dbReference type="GeneID" id="59335152"/>
<dbReference type="RefSeq" id="XP_037147084.1">
    <property type="nucleotide sequence ID" value="XM_037297648.1"/>
</dbReference>
<dbReference type="InterPro" id="IPR001656">
    <property type="entry name" value="PsdUridine_synth_TruD"/>
</dbReference>
<organism evidence="6 7">
    <name type="scientific">Letharia lupina</name>
    <dbReference type="NCBI Taxonomy" id="560253"/>
    <lineage>
        <taxon>Eukaryota</taxon>
        <taxon>Fungi</taxon>
        <taxon>Dikarya</taxon>
        <taxon>Ascomycota</taxon>
        <taxon>Pezizomycotina</taxon>
        <taxon>Lecanoromycetes</taxon>
        <taxon>OSLEUM clade</taxon>
        <taxon>Lecanoromycetidae</taxon>
        <taxon>Lecanorales</taxon>
        <taxon>Lecanorineae</taxon>
        <taxon>Parmeliaceae</taxon>
        <taxon>Letharia</taxon>
    </lineage>
</organism>
<dbReference type="PANTHER" id="PTHR13326">
    <property type="entry name" value="TRNA PSEUDOURIDINE SYNTHASE D"/>
    <property type="match status" value="1"/>
</dbReference>
<dbReference type="EMBL" id="JACCJB010000026">
    <property type="protein sequence ID" value="KAF6217649.1"/>
    <property type="molecule type" value="Genomic_DNA"/>
</dbReference>
<evidence type="ECO:0000256" key="1">
    <source>
        <dbReference type="ARBA" id="ARBA00007953"/>
    </source>
</evidence>
<keyword evidence="7" id="KW-1185">Reference proteome</keyword>
<sequence length="1145" mass="127381">MKRTHSPTMDEPELPTSPRKKLKLEEPAFHVEVADTVTEAPSLPLVMAGIPYDHLATTNDQLSKPTIISSAELPTSSETPTTLNTLKAAHNSERPFAMPEYQVEESHDHSEAPGGLLSKRVTNVSESLSAMTDAVNALDDHYSKEAACGITEFVSPDLLGFSGILKKRYDFSIATIDYLSNLDRYTDFLVNEILPSGEVVHLDNLKAPRKPSTNTGPSKHSGQVSSADTMKRKTEIPAIIATQANTEQERPGPAPTPKSNDKKQTFPHPDTFKPEQPTTKLKEDLSMTEAPQAIPQSMQDFNKYELAPAPPVDDHEKISPHKRIPPPAPSIPLSMQDLDGNKPEPKQEKSFRRKEKVHIRQTSQGWVEFDKEKEDETKKRKAEEDAAAGVQREDFTKMEDIKPEETADVPEPNQPTSEQVPKASTQASWQAFAGSAPSSSFQLQPEDKNTLLSYFSSDVVDKIIALYDRIVDSPNRKTRDYGMVTSGVIDRQIRTNIHQDIRRMFNSRLETMTDNDGAMMITAMAANPTFYARTPMNTNPRNNDRGNHRGNTRGSARANGRRNDDRSSTQASSGAKGKPSWEDLGGKYLHFSLYKENKDTMEGISWLSKQVRMNPRSFQFAGTKDRRAVTVQRVSVDRVLVNAMIAAGRTLRNAHIGNFEYRPHPLQLGELTGNEFVITLRDCDFHYPVPLESKLILEGAQAIVSEAIKNLSERGFVNYYGLQRFGTFPIGTEIVGLKMLQGDFKGAVDAILDYSPASLAAAQNPVSGNTDKVSMDDRARAHALHSYRTTNRNGQALLELPRRYSAESSIIRHLTGKSDHREDYLGALQTISRNLRLMYVHAYQSLVWNTVASERWKRFGSSVVEGDLVLVDDHADKSEGVTKGEDVDVDGEAIVLPATDDRATNPDDVFERARALTQEEAESGKYNIFDIVLPTPGFDIIYPSNGIGKFYEEFMASERGGGLDPYDMRRQWKDISLSGSYRKLLARPGKDFSFEIKTYKNEDEQFVLTDLDRLGLGPRPQRNGVPRREQDNHAHQDTAAGSLTDTKQKSGPAQEDDVSKMKQGNSDAPNSNDTRNLTRIKTASQESEDMEQGGVSLLGGAYRDYKIAVILKLQLGSSQYATMALRELMKAGGVKTYKADYSGGR</sequence>
<dbReference type="Gene3D" id="3.30.2350.20">
    <property type="entry name" value="TruD, catalytic domain"/>
    <property type="match status" value="2"/>
</dbReference>
<dbReference type="GO" id="GO:0001522">
    <property type="term" value="P:pseudouridine synthesis"/>
    <property type="evidence" value="ECO:0007669"/>
    <property type="project" value="InterPro"/>
</dbReference>
<evidence type="ECO:0000313" key="6">
    <source>
        <dbReference type="EMBL" id="KAF6217649.1"/>
    </source>
</evidence>
<feature type="region of interest" description="Disordered" evidence="4">
    <location>
        <begin position="1"/>
        <end position="22"/>
    </location>
</feature>
<dbReference type="NCBIfam" id="TIGR00094">
    <property type="entry name" value="tRNA_TruD_broad"/>
    <property type="match status" value="1"/>
</dbReference>
<evidence type="ECO:0000256" key="3">
    <source>
        <dbReference type="ARBA" id="ARBA00023235"/>
    </source>
</evidence>
<comment type="similarity">
    <text evidence="1">Belongs to the pseudouridine synthase TruD family.</text>
</comment>
<feature type="compositionally biased region" description="Basic and acidic residues" evidence="4">
    <location>
        <begin position="391"/>
        <end position="405"/>
    </location>
</feature>
<dbReference type="InterPro" id="IPR042214">
    <property type="entry name" value="TruD_catalytic"/>
</dbReference>
<dbReference type="CDD" id="cd02576">
    <property type="entry name" value="PseudoU_synth_ScPUS7"/>
    <property type="match status" value="1"/>
</dbReference>
<keyword evidence="2" id="KW-0819">tRNA processing</keyword>
<feature type="compositionally biased region" description="Basic and acidic residues" evidence="4">
    <location>
        <begin position="368"/>
        <end position="384"/>
    </location>
</feature>
<dbReference type="PROSITE" id="PS01268">
    <property type="entry name" value="UPF0024"/>
    <property type="match status" value="1"/>
</dbReference>